<dbReference type="Proteomes" id="UP001501920">
    <property type="component" value="Chromosome 23"/>
</dbReference>
<dbReference type="PANTHER" id="PTHR17573">
    <property type="entry name" value="UROPLAKIN II"/>
    <property type="match status" value="1"/>
</dbReference>
<dbReference type="AlphaFoldDB" id="A0A3B4CEV2"/>
<keyword evidence="1" id="KW-0472">Membrane</keyword>
<dbReference type="InterPro" id="IPR009952">
    <property type="entry name" value="Uroplakin-2"/>
</dbReference>
<dbReference type="GeneID" id="108427323"/>
<dbReference type="CTD" id="7379"/>
<reference evidence="3" key="2">
    <citation type="submission" date="2025-08" db="UniProtKB">
        <authorList>
            <consortium name="Ensembl"/>
        </authorList>
    </citation>
    <scope>IDENTIFICATION</scope>
</reference>
<evidence type="ECO:0000256" key="2">
    <source>
        <dbReference type="SAM" id="SignalP"/>
    </source>
</evidence>
<feature type="signal peptide" evidence="2">
    <location>
        <begin position="1"/>
        <end position="21"/>
    </location>
</feature>
<protein>
    <recommendedName>
        <fullName evidence="5">Uroplakin 2</fullName>
    </recommendedName>
</protein>
<accession>A0A3B4CEV2</accession>
<organism evidence="3 4">
    <name type="scientific">Pygocentrus nattereri</name>
    <name type="common">Red-bellied piranha</name>
    <dbReference type="NCBI Taxonomy" id="42514"/>
    <lineage>
        <taxon>Eukaryota</taxon>
        <taxon>Metazoa</taxon>
        <taxon>Chordata</taxon>
        <taxon>Craniata</taxon>
        <taxon>Vertebrata</taxon>
        <taxon>Euteleostomi</taxon>
        <taxon>Actinopterygii</taxon>
        <taxon>Neopterygii</taxon>
        <taxon>Teleostei</taxon>
        <taxon>Ostariophysi</taxon>
        <taxon>Characiformes</taxon>
        <taxon>Characoidei</taxon>
        <taxon>Pygocentrus</taxon>
    </lineage>
</organism>
<name>A0A3B4CEV2_PYGNA</name>
<proteinExistence type="predicted"/>
<keyword evidence="4" id="KW-1185">Reference proteome</keyword>
<feature type="transmembrane region" description="Helical" evidence="1">
    <location>
        <begin position="146"/>
        <end position="170"/>
    </location>
</feature>
<dbReference type="OrthoDB" id="9947134at2759"/>
<feature type="chain" id="PRO_5017301584" description="Uroplakin 2" evidence="2">
    <location>
        <begin position="22"/>
        <end position="174"/>
    </location>
</feature>
<dbReference type="PANTHER" id="PTHR17573:SF0">
    <property type="entry name" value="UROPLAKIN-2"/>
    <property type="match status" value="1"/>
</dbReference>
<evidence type="ECO:0000256" key="1">
    <source>
        <dbReference type="SAM" id="Phobius"/>
    </source>
</evidence>
<dbReference type="OMA" id="SFMVPPC"/>
<sequence length="174" mass="18916">MRAEMLAVLFILGGFVPLIDADFVLRVLTTEDGVLTGRFPDSLLLSLPPCNYSGQSVDLEYLNVNTNEYKTLSNIFTVNCTNGISTAGSAALSRNLGYQVTNLTNGTEYKFHYKIGATNSSYVLATTRRVFDYNGIDEGLPARSGAMVVITVILSLAMFFLLICLILSTVMSTS</sequence>
<dbReference type="STRING" id="42514.ENSPNAP00000009830"/>
<keyword evidence="1" id="KW-1133">Transmembrane helix</keyword>
<evidence type="ECO:0000313" key="3">
    <source>
        <dbReference type="Ensembl" id="ENSPNAP00000009830.1"/>
    </source>
</evidence>
<reference evidence="3 4" key="1">
    <citation type="submission" date="2020-10" db="EMBL/GenBank/DDBJ databases">
        <title>Pygocentrus nattereri (red-bellied piranha) genome, fPygNat1, primary haplotype.</title>
        <authorList>
            <person name="Myers G."/>
            <person name="Meyer A."/>
            <person name="Karagic N."/>
            <person name="Pippel M."/>
            <person name="Winkler S."/>
            <person name="Tracey A."/>
            <person name="Wood J."/>
            <person name="Formenti G."/>
            <person name="Howe K."/>
            <person name="Fedrigo O."/>
            <person name="Jarvis E.D."/>
        </authorList>
    </citation>
    <scope>NUCLEOTIDE SEQUENCE [LARGE SCALE GENOMIC DNA]</scope>
</reference>
<dbReference type="Pfam" id="PF07353">
    <property type="entry name" value="Uroplakin_II"/>
    <property type="match status" value="1"/>
</dbReference>
<dbReference type="RefSeq" id="XP_017552870.1">
    <property type="nucleotide sequence ID" value="XM_017697381.2"/>
</dbReference>
<keyword evidence="1" id="KW-0812">Transmembrane</keyword>
<evidence type="ECO:0008006" key="5">
    <source>
        <dbReference type="Google" id="ProtNLM"/>
    </source>
</evidence>
<dbReference type="Ensembl" id="ENSPNAT00000016284.2">
    <property type="protein sequence ID" value="ENSPNAP00000009830.1"/>
    <property type="gene ID" value="ENSPNAG00000015313.2"/>
</dbReference>
<reference evidence="3" key="3">
    <citation type="submission" date="2025-09" db="UniProtKB">
        <authorList>
            <consortium name="Ensembl"/>
        </authorList>
    </citation>
    <scope>IDENTIFICATION</scope>
</reference>
<keyword evidence="2" id="KW-0732">Signal</keyword>
<dbReference type="GeneTree" id="ENSGT00940000178427"/>
<evidence type="ECO:0000313" key="4">
    <source>
        <dbReference type="Proteomes" id="UP001501920"/>
    </source>
</evidence>